<evidence type="ECO:0000313" key="1">
    <source>
        <dbReference type="EMBL" id="EGF80512.1"/>
    </source>
</evidence>
<protein>
    <recommendedName>
        <fullName evidence="3">DNA-directed DNA polymerase</fullName>
    </recommendedName>
</protein>
<keyword evidence="2" id="KW-1185">Reference proteome</keyword>
<dbReference type="AlphaFoldDB" id="F4P2X5"/>
<gene>
    <name evidence="1" type="ORF">BATDEDRAFT_25153</name>
</gene>
<dbReference type="InterPro" id="IPR043502">
    <property type="entry name" value="DNA/RNA_pol_sf"/>
</dbReference>
<sequence>MDQIRHKYLQLLYSKYSRFFGMMANLDDAKVQKRLRLQLLECFDVLPIYGFSSSSYDINIIKKYPPQVLKHSKNMEIKCHKSEDINPLTGDTMNILYEKTANKESALKQWDIPQDQFGVFLKHSHIPSKKWFYNNLKGESVSSNDYNEMVFTHTNLYDLLDDYNNLDAKPGVEATKKLGNFFQSLNLDIHKDGIFVPRLTLKYLWHTKSKDCEFQLFKGNDELYHKYRDNLVGGPNMPCGEHQVVQVYPDILKDVLDNTFFGMIECDIAVPEHLKEYFAEMPPIFKNVEITCNDLSFDTGTCQTRLQKVRDTSPGYKLRGEMMKLMGNSSYGKCITDFLKHETVKIVTGDNYIKNIRRNNYIEHQDLNQGCEFRFKKMSFKQSLPIHIRFQVYQLAKLRMLQFYHDSIDYSIDKSDYQYCMMDTDSAYIAISDESLEVIKPSLKDEFKKNRHLWLERDDTIENKVYDSRTPGLFKLEYEGNCIISLAIQKGINKKQNEITKQKYVDALKVNGTVNYKDYLQCAKNWDLYSEQQQEQLKKWYRNYYTQNKESKRLRYRNNYANNSDIERGRLQKYKKA</sequence>
<dbReference type="STRING" id="684364.F4P2X5"/>
<dbReference type="PANTHER" id="PTHR33206">
    <property type="entry name" value="PROTEIN CBG10425"/>
    <property type="match status" value="1"/>
</dbReference>
<dbReference type="RefSeq" id="XP_006679040.1">
    <property type="nucleotide sequence ID" value="XM_006678977.1"/>
</dbReference>
<dbReference type="InParanoid" id="F4P2X5"/>
<accession>F4P2X5</accession>
<dbReference type="PANTHER" id="PTHR33206:SF1">
    <property type="entry name" value="DNA-DIRECTED DNA POLYMERASE"/>
    <property type="match status" value="1"/>
</dbReference>
<reference evidence="1 2" key="1">
    <citation type="submission" date="2009-12" db="EMBL/GenBank/DDBJ databases">
        <title>The draft genome of Batrachochytrium dendrobatidis.</title>
        <authorList>
            <consortium name="US DOE Joint Genome Institute (JGI-PGF)"/>
            <person name="Kuo A."/>
            <person name="Salamov A."/>
            <person name="Schmutz J."/>
            <person name="Lucas S."/>
            <person name="Pitluck S."/>
            <person name="Rosenblum E."/>
            <person name="Stajich J."/>
            <person name="Eisen M."/>
            <person name="Grigoriev I.V."/>
        </authorList>
    </citation>
    <scope>NUCLEOTIDE SEQUENCE [LARGE SCALE GENOMIC DNA]</scope>
    <source>
        <strain evidence="2">JAM81 / FGSC 10211</strain>
    </source>
</reference>
<evidence type="ECO:0008006" key="3">
    <source>
        <dbReference type="Google" id="ProtNLM"/>
    </source>
</evidence>
<evidence type="ECO:0000313" key="2">
    <source>
        <dbReference type="Proteomes" id="UP000007241"/>
    </source>
</evidence>
<organism evidence="1 2">
    <name type="scientific">Batrachochytrium dendrobatidis (strain JAM81 / FGSC 10211)</name>
    <name type="common">Frog chytrid fungus</name>
    <dbReference type="NCBI Taxonomy" id="684364"/>
    <lineage>
        <taxon>Eukaryota</taxon>
        <taxon>Fungi</taxon>
        <taxon>Fungi incertae sedis</taxon>
        <taxon>Chytridiomycota</taxon>
        <taxon>Chytridiomycota incertae sedis</taxon>
        <taxon>Chytridiomycetes</taxon>
        <taxon>Rhizophydiales</taxon>
        <taxon>Rhizophydiales incertae sedis</taxon>
        <taxon>Batrachochytrium</taxon>
    </lineage>
</organism>
<dbReference type="SUPFAM" id="SSF56672">
    <property type="entry name" value="DNA/RNA polymerases"/>
    <property type="match status" value="1"/>
</dbReference>
<proteinExistence type="predicted"/>
<dbReference type="EMBL" id="GL882884">
    <property type="protein sequence ID" value="EGF80512.1"/>
    <property type="molecule type" value="Genomic_DNA"/>
</dbReference>
<dbReference type="Proteomes" id="UP000007241">
    <property type="component" value="Unassembled WGS sequence"/>
</dbReference>
<dbReference type="GeneID" id="18238711"/>
<name>F4P2X5_BATDJ</name>
<dbReference type="HOGENOM" id="CLU_032650_0_0_1"/>